<dbReference type="PROSITE" id="PS50835">
    <property type="entry name" value="IG_LIKE"/>
    <property type="match status" value="4"/>
</dbReference>
<keyword evidence="4" id="KW-0130">Cell adhesion</keyword>
<keyword evidence="17" id="KW-1185">Reference proteome</keyword>
<dbReference type="Pfam" id="PF18362">
    <property type="entry name" value="THB"/>
    <property type="match status" value="1"/>
</dbReference>
<dbReference type="InterPro" id="IPR040849">
    <property type="entry name" value="MyBP-C_THB"/>
</dbReference>
<dbReference type="GO" id="GO:0060048">
    <property type="term" value="P:cardiac muscle contraction"/>
    <property type="evidence" value="ECO:0007669"/>
    <property type="project" value="UniProtKB-ARBA"/>
</dbReference>
<evidence type="ECO:0000256" key="5">
    <source>
        <dbReference type="ARBA" id="ARBA00023179"/>
    </source>
</evidence>
<evidence type="ECO:0000256" key="1">
    <source>
        <dbReference type="ARBA" id="ARBA00022433"/>
    </source>
</evidence>
<dbReference type="InterPro" id="IPR036116">
    <property type="entry name" value="FN3_sf"/>
</dbReference>
<evidence type="ECO:0000313" key="16">
    <source>
        <dbReference type="EMBL" id="MBZ3886196.1"/>
    </source>
</evidence>
<feature type="domain" description="Ig-like" evidence="14">
    <location>
        <begin position="604"/>
        <end position="697"/>
    </location>
</feature>
<dbReference type="InterPro" id="IPR003961">
    <property type="entry name" value="FN3_dom"/>
</dbReference>
<dbReference type="FunFam" id="2.60.40.10:FF:000326">
    <property type="entry name" value="Myosin-binding protein C, cardiac-type"/>
    <property type="match status" value="1"/>
</dbReference>
<dbReference type="GO" id="GO:0003779">
    <property type="term" value="F:actin binding"/>
    <property type="evidence" value="ECO:0007669"/>
    <property type="project" value="UniProtKB-KW"/>
</dbReference>
<name>A0AA41N9Q1_SCICA</name>
<dbReference type="SMART" id="SM00060">
    <property type="entry name" value="FN3"/>
    <property type="match status" value="3"/>
</dbReference>
<feature type="domain" description="Ig-like" evidence="14">
    <location>
        <begin position="424"/>
        <end position="511"/>
    </location>
</feature>
<dbReference type="FunFam" id="2.60.40.10:FF:000111">
    <property type="entry name" value="Myosin-binding protein C, slow type"/>
    <property type="match status" value="1"/>
</dbReference>
<accession>A0AA41N9Q1</accession>
<feature type="region of interest" description="Disordered" evidence="13">
    <location>
        <begin position="104"/>
        <end position="137"/>
    </location>
</feature>
<dbReference type="Gene3D" id="2.60.40.10">
    <property type="entry name" value="Immunoglobulins"/>
    <property type="match status" value="10"/>
</dbReference>
<dbReference type="Pfam" id="PF00047">
    <property type="entry name" value="ig"/>
    <property type="match status" value="1"/>
</dbReference>
<dbReference type="PROSITE" id="PS50853">
    <property type="entry name" value="FN3"/>
    <property type="match status" value="3"/>
</dbReference>
<dbReference type="SMART" id="SM00408">
    <property type="entry name" value="IGc2"/>
    <property type="match status" value="4"/>
</dbReference>
<dbReference type="GO" id="GO:0031430">
    <property type="term" value="C:M band"/>
    <property type="evidence" value="ECO:0007669"/>
    <property type="project" value="TreeGrafter"/>
</dbReference>
<feature type="domain" description="Fibronectin type-III" evidence="15">
    <location>
        <begin position="1016"/>
        <end position="1111"/>
    </location>
</feature>
<dbReference type="CDD" id="cd05894">
    <property type="entry name" value="Ig_C5_MyBP-C"/>
    <property type="match status" value="1"/>
</dbReference>
<comment type="similarity">
    <text evidence="8">Belongs to the immunoglobulin superfamily. MyBP family.</text>
</comment>
<dbReference type="CDD" id="cd00063">
    <property type="entry name" value="FN3"/>
    <property type="match status" value="3"/>
</dbReference>
<dbReference type="PANTHER" id="PTHR13817">
    <property type="entry name" value="TITIN"/>
    <property type="match status" value="1"/>
</dbReference>
<dbReference type="Pfam" id="PF07679">
    <property type="entry name" value="I-set"/>
    <property type="match status" value="5"/>
</dbReference>
<dbReference type="InterPro" id="IPR013783">
    <property type="entry name" value="Ig-like_fold"/>
</dbReference>
<keyword evidence="7" id="KW-0393">Immunoglobulin domain</keyword>
<dbReference type="InterPro" id="IPR013151">
    <property type="entry name" value="Immunoglobulin_dom"/>
</dbReference>
<protein>
    <recommendedName>
        <fullName evidence="11">Myosin-binding protein C, slow-type</fullName>
    </recommendedName>
    <alternativeName>
        <fullName evidence="12">C-protein, skeletal muscle slow isoform</fullName>
    </alternativeName>
</protein>
<keyword evidence="5" id="KW-0514">Muscle protein</keyword>
<keyword evidence="6" id="KW-0009">Actin-binding</keyword>
<evidence type="ECO:0000256" key="4">
    <source>
        <dbReference type="ARBA" id="ARBA00022889"/>
    </source>
</evidence>
<evidence type="ECO:0000256" key="10">
    <source>
        <dbReference type="ARBA" id="ARBA00063381"/>
    </source>
</evidence>
<dbReference type="GO" id="GO:0032982">
    <property type="term" value="C:myosin filament"/>
    <property type="evidence" value="ECO:0007669"/>
    <property type="project" value="UniProtKB-KW"/>
</dbReference>
<dbReference type="InterPro" id="IPR036179">
    <property type="entry name" value="Ig-like_dom_sf"/>
</dbReference>
<dbReference type="CDD" id="cd00096">
    <property type="entry name" value="Ig"/>
    <property type="match status" value="1"/>
</dbReference>
<evidence type="ECO:0000256" key="7">
    <source>
        <dbReference type="ARBA" id="ARBA00023319"/>
    </source>
</evidence>
<feature type="non-terminal residue" evidence="16">
    <location>
        <position position="1"/>
    </location>
</feature>
<gene>
    <name evidence="16" type="ORF">SUZIE_186735</name>
</gene>
<evidence type="ECO:0000256" key="2">
    <source>
        <dbReference type="ARBA" id="ARBA00022553"/>
    </source>
</evidence>
<dbReference type="InterPro" id="IPR013098">
    <property type="entry name" value="Ig_I-set"/>
</dbReference>
<dbReference type="Proteomes" id="UP001166674">
    <property type="component" value="Unassembled WGS sequence"/>
</dbReference>
<evidence type="ECO:0000256" key="3">
    <source>
        <dbReference type="ARBA" id="ARBA00022737"/>
    </source>
</evidence>
<dbReference type="PRINTS" id="PR00014">
    <property type="entry name" value="FNTYPEIII"/>
</dbReference>
<sequence>TSVEQDKLGQAFEDAIEVLRQHSSGDLQYSPDYKNYLAFINHCPHIRGNSSCYGVFPTEEPVYNWRTVINSAADFYFEGNIHQPLQNITENQFIEPAVFQQKGGKENEVAAPAPPPEEWSVGEPPAGGEEQDKQNANSQMSTLFVEKPQTGTVKVGENITFIAKVKAEDLLRKPTVKWFKGKWMDLASKAGKHLQLKETFERQTRIYTFEMQIIKAKENYAGNYRCEVTYKDKFDSCSFDLEVHESTGTTPNIDIRSAFKRSGEGQEDAGELDFSGLLKRREVKQQEEEPEVDVWELLKNANPNEYEKIAFQYGITDLRGMLKRLKRMRRVEKKSAAFAKILDPAYQVDKGGRVRFVVELADPKLEVKWYKNGQEIRPSTKYIFEHKGCQRIMFINNCSLTDDSEYYVTAGDEKCSTELFVREPPIMVTKQLEDMNAYCGERVELECEVSEDDANVKWFKNGEEIFPGPKSRYKIRVEGKKHILIIEGATKADSAEYSVMTTGGQSSAKLSVDYPPKIILDGLDADNTVTVIAGNKLRLEIPVSGEPPPKCIWSRADKKCFSHFLRVHKLVIANALIEDEGDYVFTPDAYNVTLPAKVHVIDPPKIILDGLDADNTVTVIAGNKLRLEIPVSGEPPPKCIWSRADKAIMEGSGRIRAESYPDSSTLVIDVAERDDSGVYHINLKNEAGEAHASIKIKVVDIPDPPVAPNVTEVGDDWCIMNWEPPAYDGGTPILGYFIERKKKQSSRWMRLNFDLCKETTFEPKKMIEGVAYEVRIFAVNAVGISKPSMPSKPFVPLAVTSPPTLLAVDSVTDTTVTMKWRPPDQIGAAGLDGYVLEYCFEGSTSAKQSDENGEAAFDLPAEDWIVANTDLIDKTKFTITGLPTDAKIFVRVKAVNAAGASEPKYYSQPILVKEIIEPPKIRIPRHLKQTYIRRVGEAVNLVIPFQGKPRPELTWKKDGQEIDKNQINIRNSETDTIIFIRKAERSHSGKYDLQVKVEKYVESASIDIQIVDRPGPPQSVKIEDVWGENVALTWTPPKDDGNAAITGYTIQKADKKSMEWFTVIEHYHRTNATITELVIGNEYYFRVFAENMCGLSEEATMTKESAVIAKDGKIYKNPVYEDFDFTEAPMFTQPLVNTYAIAGYNATLNCSVRGNPKPKITWMKNKVAIVDDPRYRMFSNQGVCTLEIRKPSPYDGGTYCCKAVNDLGTVEIECKLEVKGGLSFCRLLLQGVLSRHVVREAQCYLRKATSTDDALV</sequence>
<evidence type="ECO:0000256" key="12">
    <source>
        <dbReference type="ARBA" id="ARBA00083445"/>
    </source>
</evidence>
<dbReference type="SUPFAM" id="SSF49265">
    <property type="entry name" value="Fibronectin type III"/>
    <property type="match status" value="2"/>
</dbReference>
<feature type="domain" description="Ig-like" evidence="14">
    <location>
        <begin position="1129"/>
        <end position="1217"/>
    </location>
</feature>
<comment type="subunit">
    <text evidence="10">Interacts with USP25 (isoform USP25m only); the interaction prevents proteasomal degradation of MYBPC1.</text>
</comment>
<evidence type="ECO:0000256" key="13">
    <source>
        <dbReference type="SAM" id="MobiDB-lite"/>
    </source>
</evidence>
<dbReference type="AlphaFoldDB" id="A0AA41N9Q1"/>
<dbReference type="EMBL" id="JAATJV010406166">
    <property type="protein sequence ID" value="MBZ3886196.1"/>
    <property type="molecule type" value="Genomic_DNA"/>
</dbReference>
<dbReference type="Pfam" id="PF00041">
    <property type="entry name" value="fn3"/>
    <property type="match status" value="3"/>
</dbReference>
<dbReference type="FunFam" id="2.60.40.10:FF:000062">
    <property type="entry name" value="Myosin-binding protein C, slow type"/>
    <property type="match status" value="1"/>
</dbReference>
<dbReference type="FunFam" id="2.60.40.10:FF:000081">
    <property type="entry name" value="Myosin-binding protein C, slow type"/>
    <property type="match status" value="1"/>
</dbReference>
<dbReference type="InterPro" id="IPR003599">
    <property type="entry name" value="Ig_sub"/>
</dbReference>
<dbReference type="FunFam" id="2.60.40.10:FF:000070">
    <property type="entry name" value="Myosin-binding protein C, slow type"/>
    <property type="match status" value="1"/>
</dbReference>
<dbReference type="InterPro" id="IPR007110">
    <property type="entry name" value="Ig-like_dom"/>
</dbReference>
<keyword evidence="2" id="KW-0597">Phosphoprotein</keyword>
<evidence type="ECO:0000256" key="8">
    <source>
        <dbReference type="ARBA" id="ARBA00038352"/>
    </source>
</evidence>
<feature type="domain" description="Fibronectin type-III" evidence="15">
    <location>
        <begin position="804"/>
        <end position="915"/>
    </location>
</feature>
<dbReference type="FunFam" id="2.60.40.10:FF:000249">
    <property type="entry name" value="myosin-binding protein C, slow-type isoform X4"/>
    <property type="match status" value="1"/>
</dbReference>
<keyword evidence="3" id="KW-0677">Repeat</keyword>
<proteinExistence type="inferred from homology"/>
<evidence type="ECO:0000256" key="9">
    <source>
        <dbReference type="ARBA" id="ARBA00057725"/>
    </source>
</evidence>
<organism evidence="16 17">
    <name type="scientific">Sciurus carolinensis</name>
    <name type="common">Eastern gray squirrel</name>
    <dbReference type="NCBI Taxonomy" id="30640"/>
    <lineage>
        <taxon>Eukaryota</taxon>
        <taxon>Metazoa</taxon>
        <taxon>Chordata</taxon>
        <taxon>Craniata</taxon>
        <taxon>Vertebrata</taxon>
        <taxon>Euteleostomi</taxon>
        <taxon>Mammalia</taxon>
        <taxon>Eutheria</taxon>
        <taxon>Euarchontoglires</taxon>
        <taxon>Glires</taxon>
        <taxon>Rodentia</taxon>
        <taxon>Sciuromorpha</taxon>
        <taxon>Sciuridae</taxon>
        <taxon>Sciurinae</taxon>
        <taxon>Sciurini</taxon>
        <taxon>Sciurus</taxon>
    </lineage>
</organism>
<dbReference type="InterPro" id="IPR050964">
    <property type="entry name" value="Striated_Muscle_Regulatory"/>
</dbReference>
<evidence type="ECO:0000256" key="6">
    <source>
        <dbReference type="ARBA" id="ARBA00023203"/>
    </source>
</evidence>
<dbReference type="FunFam" id="2.60.40.10:FF:000286">
    <property type="entry name" value="Myosin binding protein C, slow type"/>
    <property type="match status" value="1"/>
</dbReference>
<evidence type="ECO:0000313" key="17">
    <source>
        <dbReference type="Proteomes" id="UP001166674"/>
    </source>
</evidence>
<dbReference type="GO" id="GO:0007155">
    <property type="term" value="P:cell adhesion"/>
    <property type="evidence" value="ECO:0007669"/>
    <property type="project" value="UniProtKB-KW"/>
</dbReference>
<evidence type="ECO:0000259" key="14">
    <source>
        <dbReference type="PROSITE" id="PS50835"/>
    </source>
</evidence>
<feature type="domain" description="Fibronectin type-III" evidence="15">
    <location>
        <begin position="704"/>
        <end position="803"/>
    </location>
</feature>
<reference evidence="16" key="1">
    <citation type="submission" date="2020-03" db="EMBL/GenBank/DDBJ databases">
        <title>Studies in the Genomics of Life Span.</title>
        <authorList>
            <person name="Glass D."/>
        </authorList>
    </citation>
    <scope>NUCLEOTIDE SEQUENCE</scope>
    <source>
        <strain evidence="16">SUZIE</strain>
        <tissue evidence="16">Muscle</tissue>
    </source>
</reference>
<dbReference type="PANTHER" id="PTHR13817:SF27">
    <property type="entry name" value="MYOSIN-BINDING PROTEIN C, SLOW-TYPE"/>
    <property type="match status" value="1"/>
</dbReference>
<evidence type="ECO:0000256" key="11">
    <source>
        <dbReference type="ARBA" id="ARBA00072307"/>
    </source>
</evidence>
<dbReference type="FunFam" id="2.60.40.10:FF:000031">
    <property type="entry name" value="Myosin-binding protein C, slow type"/>
    <property type="match status" value="1"/>
</dbReference>
<evidence type="ECO:0000259" key="15">
    <source>
        <dbReference type="PROSITE" id="PS50853"/>
    </source>
</evidence>
<dbReference type="SUPFAM" id="SSF48726">
    <property type="entry name" value="Immunoglobulin"/>
    <property type="match status" value="7"/>
</dbReference>
<dbReference type="SMART" id="SM00409">
    <property type="entry name" value="IG"/>
    <property type="match status" value="7"/>
</dbReference>
<comment type="function">
    <text evidence="9">Thick filament-associated protein located in the crossbridge region of vertebrate striated muscle a bands. Slow skeletal protein that binds to both myosin and actin. In vitro, binds to native thin filaments and modifies the activity of actin-activated myosin ATPase. May modulate muscle contraction or may play a more structural role.</text>
</comment>
<dbReference type="GO" id="GO:0045214">
    <property type="term" value="P:sarcomere organization"/>
    <property type="evidence" value="ECO:0007669"/>
    <property type="project" value="TreeGrafter"/>
</dbReference>
<keyword evidence="1" id="KW-0787">Thick filament</keyword>
<dbReference type="InterPro" id="IPR003598">
    <property type="entry name" value="Ig_sub2"/>
</dbReference>
<comment type="caution">
    <text evidence="16">The sequence shown here is derived from an EMBL/GenBank/DDBJ whole genome shotgun (WGS) entry which is preliminary data.</text>
</comment>
<feature type="domain" description="Ig-like" evidence="14">
    <location>
        <begin position="919"/>
        <end position="1007"/>
    </location>
</feature>
<dbReference type="FunFam" id="2.60.40.10:FF:000060">
    <property type="entry name" value="Myosin-binding protein C, slow type"/>
    <property type="match status" value="1"/>
</dbReference>